<name>A0A6J6JA65_9ZZZZ</name>
<evidence type="ECO:0000313" key="1">
    <source>
        <dbReference type="EMBL" id="CAB4633931.1"/>
    </source>
</evidence>
<accession>A0A6J6JA65</accession>
<sequence length="285" mass="31073">MAAVVDHLSVNTIQMLHVRLAPREHSSRTVQKRPTALKTTSLRESAVDHATLLHHAAVTTGMSVQHVRHTEIAMTVQLVLLTAIATSVQLEAATTATSVQLVQRLVTEMTVQHVRLTATAMTARLVQSAQAMVAVIGHRVETKAPVAQLKKLGMIAMIVQHVQRLVTAMTAQHVRLTETAMTAQHGVVQIASSQAAHHSVVALVIAIAQSVRHTANQIQQDLKTAMQSVETFLEIATQEVMTLRLETHTVQIVPLVMTHANQHSAEHAIQTQTKKLSLKTRFLSA</sequence>
<reference evidence="1" key="1">
    <citation type="submission" date="2020-05" db="EMBL/GenBank/DDBJ databases">
        <authorList>
            <person name="Chiriac C."/>
            <person name="Salcher M."/>
            <person name="Ghai R."/>
            <person name="Kavagutti S V."/>
        </authorList>
    </citation>
    <scope>NUCLEOTIDE SEQUENCE</scope>
</reference>
<protein>
    <submittedName>
        <fullName evidence="1">Unannotated protein</fullName>
    </submittedName>
</protein>
<dbReference type="EMBL" id="CAEZVO010000065">
    <property type="protein sequence ID" value="CAB4633931.1"/>
    <property type="molecule type" value="Genomic_DNA"/>
</dbReference>
<proteinExistence type="predicted"/>
<organism evidence="1">
    <name type="scientific">freshwater metagenome</name>
    <dbReference type="NCBI Taxonomy" id="449393"/>
    <lineage>
        <taxon>unclassified sequences</taxon>
        <taxon>metagenomes</taxon>
        <taxon>ecological metagenomes</taxon>
    </lineage>
</organism>
<gene>
    <name evidence="1" type="ORF">UFOPK2044_00554</name>
</gene>
<dbReference type="AlphaFoldDB" id="A0A6J6JA65"/>